<gene>
    <name evidence="2" type="ORF">J2S08_001019</name>
</gene>
<organism evidence="2 3">
    <name type="scientific">Bacillus chungangensis</name>
    <dbReference type="NCBI Taxonomy" id="587633"/>
    <lineage>
        <taxon>Bacteria</taxon>
        <taxon>Bacillati</taxon>
        <taxon>Bacillota</taxon>
        <taxon>Bacilli</taxon>
        <taxon>Bacillales</taxon>
        <taxon>Bacillaceae</taxon>
        <taxon>Bacillus</taxon>
    </lineage>
</organism>
<dbReference type="Pfam" id="PF21101">
    <property type="entry name" value="YqgU"/>
    <property type="match status" value="1"/>
</dbReference>
<sequence>MENTSKKIVFFILLILFLLITSGCYRQKSELVHKDSKAEVEKNQELNEEKPIKQLQLDKSQFNRIAGWLNNDTIIYIKEDAARSEVYTYHLYNGKQELLFSIDEPINDVRVSPSHHRVLIQTAPLTYTANLYFLDLEGNMIYSTEVESSELEIAWNAINEDNLFITAFYEDWSYDVYHLNLATKTFDSVEMTQPFLKWFGKDVFLSQRWDQSNAHLFAPLVKSSLHDIQKENIVFKEIYQFDTFKDFLMTINVLEEDRDYAVYRFYNQAYEEIRRWQIPHLAQYSDWHVPFYDLLSSNASFLTFVPYTSGSIDHYDGNYQLVMYHLRTGKKSVIAEQLENEPISCSPDGKKCLYGFKLENLIQLKAKKIKSIVTLSEDIV</sequence>
<proteinExistence type="predicted"/>
<dbReference type="InterPro" id="IPR048421">
    <property type="entry name" value="YqgU_beta-prop"/>
</dbReference>
<dbReference type="Proteomes" id="UP001223586">
    <property type="component" value="Unassembled WGS sequence"/>
</dbReference>
<accession>A0ABT9WQY2</accession>
<dbReference type="RefSeq" id="WP_307227264.1">
    <property type="nucleotide sequence ID" value="NZ_JAUSTT010000004.1"/>
</dbReference>
<feature type="domain" description="YqgU-like 6-bladed beta-propeller" evidence="1">
    <location>
        <begin position="91"/>
        <end position="355"/>
    </location>
</feature>
<keyword evidence="3" id="KW-1185">Reference proteome</keyword>
<name>A0ABT9WQY2_9BACI</name>
<reference evidence="2 3" key="1">
    <citation type="submission" date="2023-07" db="EMBL/GenBank/DDBJ databases">
        <title>Genomic Encyclopedia of Type Strains, Phase IV (KMG-IV): sequencing the most valuable type-strain genomes for metagenomic binning, comparative biology and taxonomic classification.</title>
        <authorList>
            <person name="Goeker M."/>
        </authorList>
    </citation>
    <scope>NUCLEOTIDE SEQUENCE [LARGE SCALE GENOMIC DNA]</scope>
    <source>
        <strain evidence="2 3">DSM 23837</strain>
    </source>
</reference>
<evidence type="ECO:0000259" key="1">
    <source>
        <dbReference type="Pfam" id="PF21101"/>
    </source>
</evidence>
<dbReference type="EMBL" id="JAUSTT010000004">
    <property type="protein sequence ID" value="MDQ0175185.1"/>
    <property type="molecule type" value="Genomic_DNA"/>
</dbReference>
<dbReference type="PROSITE" id="PS51257">
    <property type="entry name" value="PROKAR_LIPOPROTEIN"/>
    <property type="match status" value="1"/>
</dbReference>
<evidence type="ECO:0000313" key="3">
    <source>
        <dbReference type="Proteomes" id="UP001223586"/>
    </source>
</evidence>
<comment type="caution">
    <text evidence="2">The sequence shown here is derived from an EMBL/GenBank/DDBJ whole genome shotgun (WGS) entry which is preliminary data.</text>
</comment>
<evidence type="ECO:0000313" key="2">
    <source>
        <dbReference type="EMBL" id="MDQ0175185.1"/>
    </source>
</evidence>
<dbReference type="SUPFAM" id="SSF82171">
    <property type="entry name" value="DPP6 N-terminal domain-like"/>
    <property type="match status" value="1"/>
</dbReference>
<protein>
    <submittedName>
        <fullName evidence="2">Tol biopolymer transport system component</fullName>
    </submittedName>
</protein>